<evidence type="ECO:0000313" key="3">
    <source>
        <dbReference type="Proteomes" id="UP000464593"/>
    </source>
</evidence>
<proteinExistence type="predicted"/>
<evidence type="ECO:0000313" key="2">
    <source>
        <dbReference type="EMBL" id="QHB28890.1"/>
    </source>
</evidence>
<sequence length="413" mass="46840">MLQREALVRVMDNTDSNAVHEATAAALGFYYQSQFALLTLLSQTGDDAAVAVERLDDVELKANGQTLLYQLKHSVQANPPPVTLASVALWKTIRVWIDALRLISLADTTFHLVSVGKVPSDCPLTALCDSTTNRKALLKAMTEEATRVVKMRAEAKAAGGKLPHATRAAGCEAFLALDASTKLNLLRRIRIQQDSVTIDQIQNEVAKRLHILPKQQRVQVAERLLAWWDQQVVYTMCDRRDRVIQCSELQHTISEISAQLEDDQLIADFDTVSHPDDYQADGMLYRQIDLVGGKPLDVSKAIREEWRAKMQRSKWIERNPSMRSKIAGYDAKLTEFWEDLHSEIFEDWEDLEAGEVEAKGLELLRWTHKHAPNQVEPISKSWNGHYYVRGSYQVLAIDLEVGWHANYRKLLED</sequence>
<protein>
    <recommendedName>
        <fullName evidence="1">ABC-three component systems C-terminal domain-containing protein</fullName>
    </recommendedName>
</protein>
<feature type="domain" description="ABC-three component systems C-terminal" evidence="1">
    <location>
        <begin position="286"/>
        <end position="411"/>
    </location>
</feature>
<gene>
    <name evidence="2" type="ORF">TCK1_3544</name>
</gene>
<dbReference type="Pfam" id="PF20283">
    <property type="entry name" value="CTD7"/>
    <property type="match status" value="1"/>
</dbReference>
<name>A0AAE6REX5_9PSED</name>
<organism evidence="2 3">
    <name type="scientific">Pseudomonas monteilii</name>
    <dbReference type="NCBI Taxonomy" id="76759"/>
    <lineage>
        <taxon>Bacteria</taxon>
        <taxon>Pseudomonadati</taxon>
        <taxon>Pseudomonadota</taxon>
        <taxon>Gammaproteobacteria</taxon>
        <taxon>Pseudomonadales</taxon>
        <taxon>Pseudomonadaceae</taxon>
        <taxon>Pseudomonas</taxon>
    </lineage>
</organism>
<evidence type="ECO:0000259" key="1">
    <source>
        <dbReference type="Pfam" id="PF20283"/>
    </source>
</evidence>
<dbReference type="InterPro" id="IPR046913">
    <property type="entry name" value="ABC-3C_CTD7"/>
</dbReference>
<dbReference type="EMBL" id="CP040324">
    <property type="protein sequence ID" value="QHB28890.1"/>
    <property type="molecule type" value="Genomic_DNA"/>
</dbReference>
<dbReference type="Proteomes" id="UP000464593">
    <property type="component" value="Chromosome"/>
</dbReference>
<reference evidence="2 3" key="1">
    <citation type="submission" date="2019-05" db="EMBL/GenBank/DDBJ databases">
        <title>Complete genome sequence of Pseudomonas Pseudomonas resinovorans.</title>
        <authorList>
            <person name="Chen H.-P."/>
        </authorList>
    </citation>
    <scope>NUCLEOTIDE SEQUENCE [LARGE SCALE GENOMIC DNA]</scope>
    <source>
        <strain evidence="2 3">TCU-CK1</strain>
    </source>
</reference>
<accession>A0AAE6REX5</accession>
<dbReference type="AlphaFoldDB" id="A0AAE6REX5"/>